<sequence>MESPLFRFISLNIFTKRIFPTFIDEICFAYYQWMWRILSSFCGSNWNPLKTIMHIVFMGIMVINNIISMQLMIYLIIQNILKILNLSFQIFMNLMNQLKSFQTVDKDVSSF</sequence>
<organism evidence="2 3">
    <name type="scientific">Anaeramoeba ignava</name>
    <name type="common">Anaerobic marine amoeba</name>
    <dbReference type="NCBI Taxonomy" id="1746090"/>
    <lineage>
        <taxon>Eukaryota</taxon>
        <taxon>Metamonada</taxon>
        <taxon>Anaeramoebidae</taxon>
        <taxon>Anaeramoeba</taxon>
    </lineage>
</organism>
<comment type="caution">
    <text evidence="2">The sequence shown here is derived from an EMBL/GenBank/DDBJ whole genome shotgun (WGS) entry which is preliminary data.</text>
</comment>
<protein>
    <submittedName>
        <fullName evidence="2">Uncharacterized protein</fullName>
    </submittedName>
</protein>
<evidence type="ECO:0000313" key="2">
    <source>
        <dbReference type="EMBL" id="KAJ5068154.1"/>
    </source>
</evidence>
<feature type="transmembrane region" description="Helical" evidence="1">
    <location>
        <begin position="55"/>
        <end position="77"/>
    </location>
</feature>
<dbReference type="AlphaFoldDB" id="A0A9Q0R5N2"/>
<keyword evidence="1" id="KW-0812">Transmembrane</keyword>
<dbReference type="OrthoDB" id="413313at2759"/>
<dbReference type="Proteomes" id="UP001149090">
    <property type="component" value="Unassembled WGS sequence"/>
</dbReference>
<dbReference type="EMBL" id="JAPDFW010000120">
    <property type="protein sequence ID" value="KAJ5068154.1"/>
    <property type="molecule type" value="Genomic_DNA"/>
</dbReference>
<reference evidence="2" key="1">
    <citation type="submission" date="2022-10" db="EMBL/GenBank/DDBJ databases">
        <title>Novel sulphate-reducing endosymbionts in the free-living metamonad Anaeramoeba.</title>
        <authorList>
            <person name="Jerlstrom-Hultqvist J."/>
            <person name="Cepicka I."/>
            <person name="Gallot-Lavallee L."/>
            <person name="Salas-Leiva D."/>
            <person name="Curtis B.A."/>
            <person name="Zahonova K."/>
            <person name="Pipaliya S."/>
            <person name="Dacks J."/>
            <person name="Roger A.J."/>
        </authorList>
    </citation>
    <scope>NUCLEOTIDE SEQUENCE</scope>
    <source>
        <strain evidence="2">BMAN</strain>
    </source>
</reference>
<keyword evidence="1" id="KW-0472">Membrane</keyword>
<keyword evidence="1" id="KW-1133">Transmembrane helix</keyword>
<name>A0A9Q0R5N2_ANAIG</name>
<evidence type="ECO:0000256" key="1">
    <source>
        <dbReference type="SAM" id="Phobius"/>
    </source>
</evidence>
<keyword evidence="3" id="KW-1185">Reference proteome</keyword>
<proteinExistence type="predicted"/>
<gene>
    <name evidence="2" type="ORF">M0811_12614</name>
</gene>
<evidence type="ECO:0000313" key="3">
    <source>
        <dbReference type="Proteomes" id="UP001149090"/>
    </source>
</evidence>
<accession>A0A9Q0R5N2</accession>